<evidence type="ECO:0000259" key="1">
    <source>
        <dbReference type="Pfam" id="PF02151"/>
    </source>
</evidence>
<organism evidence="2 3">
    <name type="scientific">Aureliella helgolandensis</name>
    <dbReference type="NCBI Taxonomy" id="2527968"/>
    <lineage>
        <taxon>Bacteria</taxon>
        <taxon>Pseudomonadati</taxon>
        <taxon>Planctomycetota</taxon>
        <taxon>Planctomycetia</taxon>
        <taxon>Pirellulales</taxon>
        <taxon>Pirellulaceae</taxon>
        <taxon>Aureliella</taxon>
    </lineage>
</organism>
<sequence length="244" mass="28461">MNTNQHLDDLLQQWPFEPEALGVRLLKGEDGRDIIQLRVDLGILQLETTGRPDGLRPEGHATLLELLQQREGEDPTFELDDEISTEIDREFVQFYHRRVAWLRLQRFDRAVEDADHTLDLMDFCRENSPCEEWTFQHEQHRAFVLFHRSQACALAAIEDQMPAKAIEALDQGLEQIRESFEELGWEDQFESDELVERLIHLRESLTSDFSIEKSLSDQLSDAVASEQYELAAELRDRIAQREEA</sequence>
<dbReference type="InterPro" id="IPR001943">
    <property type="entry name" value="UVR_dom"/>
</dbReference>
<dbReference type="OrthoDB" id="252502at2"/>
<feature type="domain" description="UVR" evidence="1">
    <location>
        <begin position="213"/>
        <end position="240"/>
    </location>
</feature>
<gene>
    <name evidence="2" type="ORF">Q31a_46270</name>
</gene>
<keyword evidence="3" id="KW-1185">Reference proteome</keyword>
<dbReference type="EMBL" id="CP036298">
    <property type="protein sequence ID" value="QDV26255.1"/>
    <property type="molecule type" value="Genomic_DNA"/>
</dbReference>
<name>A0A518GCD1_9BACT</name>
<dbReference type="KEGG" id="ahel:Q31a_46270"/>
<evidence type="ECO:0000313" key="2">
    <source>
        <dbReference type="EMBL" id="QDV26255.1"/>
    </source>
</evidence>
<dbReference type="Pfam" id="PF02151">
    <property type="entry name" value="UVR"/>
    <property type="match status" value="1"/>
</dbReference>
<proteinExistence type="predicted"/>
<accession>A0A518GCD1</accession>
<dbReference type="AlphaFoldDB" id="A0A518GCD1"/>
<evidence type="ECO:0000313" key="3">
    <source>
        <dbReference type="Proteomes" id="UP000318017"/>
    </source>
</evidence>
<dbReference type="Proteomes" id="UP000318017">
    <property type="component" value="Chromosome"/>
</dbReference>
<protein>
    <submittedName>
        <fullName evidence="2">UvrB/uvrC motif protein</fullName>
    </submittedName>
</protein>
<reference evidence="2 3" key="1">
    <citation type="submission" date="2019-02" db="EMBL/GenBank/DDBJ databases">
        <title>Deep-cultivation of Planctomycetes and their phenomic and genomic characterization uncovers novel biology.</title>
        <authorList>
            <person name="Wiegand S."/>
            <person name="Jogler M."/>
            <person name="Boedeker C."/>
            <person name="Pinto D."/>
            <person name="Vollmers J."/>
            <person name="Rivas-Marin E."/>
            <person name="Kohn T."/>
            <person name="Peeters S.H."/>
            <person name="Heuer A."/>
            <person name="Rast P."/>
            <person name="Oberbeckmann S."/>
            <person name="Bunk B."/>
            <person name="Jeske O."/>
            <person name="Meyerdierks A."/>
            <person name="Storesund J.E."/>
            <person name="Kallscheuer N."/>
            <person name="Luecker S."/>
            <person name="Lage O.M."/>
            <person name="Pohl T."/>
            <person name="Merkel B.J."/>
            <person name="Hornburger P."/>
            <person name="Mueller R.-W."/>
            <person name="Bruemmer F."/>
            <person name="Labrenz M."/>
            <person name="Spormann A.M."/>
            <person name="Op den Camp H."/>
            <person name="Overmann J."/>
            <person name="Amann R."/>
            <person name="Jetten M.S.M."/>
            <person name="Mascher T."/>
            <person name="Medema M.H."/>
            <person name="Devos D.P."/>
            <person name="Kaster A.-K."/>
            <person name="Ovreas L."/>
            <person name="Rohde M."/>
            <person name="Galperin M.Y."/>
            <person name="Jogler C."/>
        </authorList>
    </citation>
    <scope>NUCLEOTIDE SEQUENCE [LARGE SCALE GENOMIC DNA]</scope>
    <source>
        <strain evidence="2 3">Q31a</strain>
    </source>
</reference>
<dbReference type="RefSeq" id="WP_145082267.1">
    <property type="nucleotide sequence ID" value="NZ_CP036298.1"/>
</dbReference>